<evidence type="ECO:0000256" key="1">
    <source>
        <dbReference type="ARBA" id="ARBA00004442"/>
    </source>
</evidence>
<dbReference type="eggNOG" id="COG1538">
    <property type="taxonomic scope" value="Bacteria"/>
</dbReference>
<dbReference type="Proteomes" id="UP000003844">
    <property type="component" value="Unassembled WGS sequence"/>
</dbReference>
<keyword evidence="4" id="KW-1134">Transmembrane beta strand</keyword>
<dbReference type="GO" id="GO:1990281">
    <property type="term" value="C:efflux pump complex"/>
    <property type="evidence" value="ECO:0007669"/>
    <property type="project" value="TreeGrafter"/>
</dbReference>
<keyword evidence="7" id="KW-0998">Cell outer membrane</keyword>
<comment type="similarity">
    <text evidence="2">Belongs to the outer membrane factor (OMF) (TC 1.B.17) family.</text>
</comment>
<evidence type="ECO:0000256" key="2">
    <source>
        <dbReference type="ARBA" id="ARBA00007613"/>
    </source>
</evidence>
<keyword evidence="6" id="KW-0472">Membrane</keyword>
<reference evidence="10" key="1">
    <citation type="journal article" date="2012" name="Stand. Genomic Sci.">
        <title>Genome sequence of the Antarctic rhodopsins-containing flavobacterium Gillisia limnaea type strain (R-8282(T)).</title>
        <authorList>
            <person name="Riedel T."/>
            <person name="Held B."/>
            <person name="Nolan M."/>
            <person name="Lucas S."/>
            <person name="Lapidus A."/>
            <person name="Tice H."/>
            <person name="Del Rio T.G."/>
            <person name="Cheng J.F."/>
            <person name="Han C."/>
            <person name="Tapia R."/>
            <person name="Goodwin L.A."/>
            <person name="Pitluck S."/>
            <person name="Liolios K."/>
            <person name="Mavromatis K."/>
            <person name="Pagani I."/>
            <person name="Ivanova N."/>
            <person name="Mikhailova N."/>
            <person name="Pati A."/>
            <person name="Chen A."/>
            <person name="Palaniappan K."/>
            <person name="Land M."/>
            <person name="Rohde M."/>
            <person name="Tindall B.J."/>
            <person name="Detter J.C."/>
            <person name="Goker M."/>
            <person name="Bristow J."/>
            <person name="Eisen J.A."/>
            <person name="Markowitz V."/>
            <person name="Hugenholtz P."/>
            <person name="Kyrpides N.C."/>
            <person name="Klenk H.P."/>
            <person name="Woyke T."/>
        </authorList>
    </citation>
    <scope>NUCLEOTIDE SEQUENCE [LARGE SCALE GENOMIC DNA]</scope>
    <source>
        <strain evidence="10">DSM 15749 / LMG 21470 / R-8282</strain>
    </source>
</reference>
<dbReference type="GO" id="GO:0015288">
    <property type="term" value="F:porin activity"/>
    <property type="evidence" value="ECO:0007669"/>
    <property type="project" value="TreeGrafter"/>
</dbReference>
<proteinExistence type="inferred from homology"/>
<keyword evidence="5" id="KW-0812">Transmembrane</keyword>
<evidence type="ECO:0000313" key="10">
    <source>
        <dbReference type="Proteomes" id="UP000003844"/>
    </source>
</evidence>
<sequence>MKNLGILILLLLSFSVKAQQILTLEECYSLVNENYPLTRQTDLLKNKTDLEISVLEKAKLPKVDLNAQTSYQSEVIEFPFELPNSSIEALNKDQYRATLDVNQLIYNGGSIDANSKLKVAELEAQKQMVAVNLYLLKNRINQSYFSVLLLQEQKNLLILKQEQLRSQIDEVKTGVKFGAILPASENVLEAENLKVSQQLSQVNFDRKKAINNLSALINKEISQDVILSKPEFPFLFTGNFSRPELQYFDLQNKQIESSKEVISRSNLPKVYGFAQAGYGNPGLNMLDNSFQDFYMIGLKANWNVFDWGKTKIQKEALSVSQEIVNTEKETFQLNTEMQLKEADYEISKIEALIEADNEIIILREKVLESATSQLKNGVITSSEYLTEFNSLYESMISQKLHEIQLDLAKANYKVLRGENNNK</sequence>
<dbReference type="InterPro" id="IPR003423">
    <property type="entry name" value="OMP_efflux"/>
</dbReference>
<dbReference type="OrthoDB" id="976750at2"/>
<dbReference type="PANTHER" id="PTHR30026:SF20">
    <property type="entry name" value="OUTER MEMBRANE PROTEIN TOLC"/>
    <property type="match status" value="1"/>
</dbReference>
<name>H2BTG0_GILLR</name>
<keyword evidence="3" id="KW-0813">Transport</keyword>
<dbReference type="GO" id="GO:0015562">
    <property type="term" value="F:efflux transmembrane transporter activity"/>
    <property type="evidence" value="ECO:0007669"/>
    <property type="project" value="InterPro"/>
</dbReference>
<dbReference type="EMBL" id="JH594606">
    <property type="protein sequence ID" value="EHQ01546.1"/>
    <property type="molecule type" value="Genomic_DNA"/>
</dbReference>
<dbReference type="STRING" id="865937.Gilli_0850"/>
<evidence type="ECO:0000256" key="7">
    <source>
        <dbReference type="ARBA" id="ARBA00023237"/>
    </source>
</evidence>
<organism evidence="9 10">
    <name type="scientific">Gillisia limnaea (strain DSM 15749 / LMG 21470 / R-8282)</name>
    <dbReference type="NCBI Taxonomy" id="865937"/>
    <lineage>
        <taxon>Bacteria</taxon>
        <taxon>Pseudomonadati</taxon>
        <taxon>Bacteroidota</taxon>
        <taxon>Flavobacteriia</taxon>
        <taxon>Flavobacteriales</taxon>
        <taxon>Flavobacteriaceae</taxon>
        <taxon>Gillisia</taxon>
    </lineage>
</organism>
<dbReference type="HOGENOM" id="CLU_637521_0_0_10"/>
<dbReference type="Gene3D" id="1.20.1600.10">
    <property type="entry name" value="Outer membrane efflux proteins (OEP)"/>
    <property type="match status" value="1"/>
</dbReference>
<feature type="signal peptide" evidence="8">
    <location>
        <begin position="1"/>
        <end position="18"/>
    </location>
</feature>
<dbReference type="GO" id="GO:0009279">
    <property type="term" value="C:cell outer membrane"/>
    <property type="evidence" value="ECO:0007669"/>
    <property type="project" value="UniProtKB-SubCell"/>
</dbReference>
<dbReference type="Pfam" id="PF02321">
    <property type="entry name" value="OEP"/>
    <property type="match status" value="1"/>
</dbReference>
<protein>
    <submittedName>
        <fullName evidence="9">Outer membrane efflux protein</fullName>
    </submittedName>
</protein>
<dbReference type="SUPFAM" id="SSF56954">
    <property type="entry name" value="Outer membrane efflux proteins (OEP)"/>
    <property type="match status" value="1"/>
</dbReference>
<accession>H2BTG0</accession>
<evidence type="ECO:0000256" key="3">
    <source>
        <dbReference type="ARBA" id="ARBA00022448"/>
    </source>
</evidence>
<evidence type="ECO:0000256" key="5">
    <source>
        <dbReference type="ARBA" id="ARBA00022692"/>
    </source>
</evidence>
<evidence type="ECO:0000313" key="9">
    <source>
        <dbReference type="EMBL" id="EHQ01546.1"/>
    </source>
</evidence>
<evidence type="ECO:0000256" key="6">
    <source>
        <dbReference type="ARBA" id="ARBA00023136"/>
    </source>
</evidence>
<keyword evidence="8" id="KW-0732">Signal</keyword>
<evidence type="ECO:0000256" key="4">
    <source>
        <dbReference type="ARBA" id="ARBA00022452"/>
    </source>
</evidence>
<dbReference type="InterPro" id="IPR051906">
    <property type="entry name" value="TolC-like"/>
</dbReference>
<keyword evidence="10" id="KW-1185">Reference proteome</keyword>
<dbReference type="PANTHER" id="PTHR30026">
    <property type="entry name" value="OUTER MEMBRANE PROTEIN TOLC"/>
    <property type="match status" value="1"/>
</dbReference>
<evidence type="ECO:0000256" key="8">
    <source>
        <dbReference type="SAM" id="SignalP"/>
    </source>
</evidence>
<feature type="chain" id="PRO_5003559958" evidence="8">
    <location>
        <begin position="19"/>
        <end position="422"/>
    </location>
</feature>
<comment type="subcellular location">
    <subcellularLocation>
        <location evidence="1">Cell outer membrane</location>
    </subcellularLocation>
</comment>
<dbReference type="AlphaFoldDB" id="H2BTG0"/>
<gene>
    <name evidence="9" type="ORF">Gilli_0850</name>
</gene>